<keyword evidence="13" id="KW-1185">Reference proteome</keyword>
<dbReference type="InterPro" id="IPR051535">
    <property type="entry name" value="Siderophore_ABC-ATPase"/>
</dbReference>
<keyword evidence="2" id="KW-0813">Transport</keyword>
<organism evidence="12 13">
    <name type="scientific">Agarivorans gilvus</name>
    <dbReference type="NCBI Taxonomy" id="680279"/>
    <lineage>
        <taxon>Bacteria</taxon>
        <taxon>Pseudomonadati</taxon>
        <taxon>Pseudomonadota</taxon>
        <taxon>Gammaproteobacteria</taxon>
        <taxon>Alteromonadales</taxon>
        <taxon>Alteromonadaceae</taxon>
        <taxon>Agarivorans</taxon>
    </lineage>
</organism>
<keyword evidence="3" id="KW-1003">Cell membrane</keyword>
<keyword evidence="9" id="KW-0472">Membrane</keyword>
<evidence type="ECO:0000313" key="13">
    <source>
        <dbReference type="Proteomes" id="UP000651977"/>
    </source>
</evidence>
<keyword evidence="6 12" id="KW-0067">ATP-binding</keyword>
<dbReference type="InterPro" id="IPR003439">
    <property type="entry name" value="ABC_transporter-like_ATP-bd"/>
</dbReference>
<dbReference type="RefSeq" id="WP_083481525.1">
    <property type="nucleotide sequence ID" value="NZ_BMDY01000032.1"/>
</dbReference>
<dbReference type="PROSITE" id="PS50893">
    <property type="entry name" value="ABC_TRANSPORTER_2"/>
    <property type="match status" value="1"/>
</dbReference>
<dbReference type="InterPro" id="IPR027417">
    <property type="entry name" value="P-loop_NTPase"/>
</dbReference>
<keyword evidence="5" id="KW-0547">Nucleotide-binding</keyword>
<evidence type="ECO:0000256" key="8">
    <source>
        <dbReference type="ARBA" id="ARBA00023065"/>
    </source>
</evidence>
<evidence type="ECO:0000256" key="4">
    <source>
        <dbReference type="ARBA" id="ARBA00022496"/>
    </source>
</evidence>
<evidence type="ECO:0000256" key="1">
    <source>
        <dbReference type="ARBA" id="ARBA00004202"/>
    </source>
</evidence>
<dbReference type="InterPro" id="IPR017871">
    <property type="entry name" value="ABC_transporter-like_CS"/>
</dbReference>
<accession>A0ABQ1I8T8</accession>
<evidence type="ECO:0000256" key="6">
    <source>
        <dbReference type="ARBA" id="ARBA00022840"/>
    </source>
</evidence>
<dbReference type="Gene3D" id="3.40.50.300">
    <property type="entry name" value="P-loop containing nucleotide triphosphate hydrolases"/>
    <property type="match status" value="1"/>
</dbReference>
<evidence type="ECO:0000256" key="10">
    <source>
        <dbReference type="SAM" id="MobiDB-lite"/>
    </source>
</evidence>
<evidence type="ECO:0000259" key="11">
    <source>
        <dbReference type="PROSITE" id="PS50893"/>
    </source>
</evidence>
<dbReference type="SUPFAM" id="SSF52540">
    <property type="entry name" value="P-loop containing nucleoside triphosphate hydrolases"/>
    <property type="match status" value="1"/>
</dbReference>
<protein>
    <submittedName>
        <fullName evidence="12">Iron(III) ABC transporter ATP-binding protein</fullName>
    </submittedName>
</protein>
<comment type="subcellular location">
    <subcellularLocation>
        <location evidence="1">Cell membrane</location>
        <topology evidence="1">Peripheral membrane protein</topology>
    </subcellularLocation>
</comment>
<dbReference type="PANTHER" id="PTHR42771">
    <property type="entry name" value="IRON(3+)-HYDROXAMATE IMPORT ATP-BINDING PROTEIN FHUC"/>
    <property type="match status" value="1"/>
</dbReference>
<keyword evidence="8" id="KW-0406">Ion transport</keyword>
<comment type="caution">
    <text evidence="12">The sequence shown here is derived from an EMBL/GenBank/DDBJ whole genome shotgun (WGS) entry which is preliminary data.</text>
</comment>
<dbReference type="SMART" id="SM00382">
    <property type="entry name" value="AAA"/>
    <property type="match status" value="1"/>
</dbReference>
<dbReference type="PANTHER" id="PTHR42771:SF2">
    <property type="entry name" value="IRON(3+)-HYDROXAMATE IMPORT ATP-BINDING PROTEIN FHUC"/>
    <property type="match status" value="1"/>
</dbReference>
<proteinExistence type="predicted"/>
<keyword evidence="4" id="KW-0410">Iron transport</keyword>
<dbReference type="PROSITE" id="PS00211">
    <property type="entry name" value="ABC_TRANSPORTER_1"/>
    <property type="match status" value="1"/>
</dbReference>
<feature type="compositionally biased region" description="Low complexity" evidence="10">
    <location>
        <begin position="1"/>
        <end position="13"/>
    </location>
</feature>
<feature type="region of interest" description="Disordered" evidence="10">
    <location>
        <begin position="1"/>
        <end position="21"/>
    </location>
</feature>
<evidence type="ECO:0000256" key="3">
    <source>
        <dbReference type="ARBA" id="ARBA00022475"/>
    </source>
</evidence>
<dbReference type="Pfam" id="PF00005">
    <property type="entry name" value="ABC_tran"/>
    <property type="match status" value="1"/>
</dbReference>
<evidence type="ECO:0000256" key="7">
    <source>
        <dbReference type="ARBA" id="ARBA00023004"/>
    </source>
</evidence>
<evidence type="ECO:0000256" key="9">
    <source>
        <dbReference type="ARBA" id="ARBA00023136"/>
    </source>
</evidence>
<evidence type="ECO:0000313" key="12">
    <source>
        <dbReference type="EMBL" id="GGB19959.1"/>
    </source>
</evidence>
<evidence type="ECO:0000256" key="5">
    <source>
        <dbReference type="ARBA" id="ARBA00022741"/>
    </source>
</evidence>
<gene>
    <name evidence="12" type="ORF">GCM10007414_36690</name>
</gene>
<dbReference type="CDD" id="cd03214">
    <property type="entry name" value="ABC_Iron-Siderophores_B12_Hemin"/>
    <property type="match status" value="1"/>
</dbReference>
<dbReference type="InterPro" id="IPR003593">
    <property type="entry name" value="AAA+_ATPase"/>
</dbReference>
<reference evidence="13" key="1">
    <citation type="journal article" date="2019" name="Int. J. Syst. Evol. Microbiol.">
        <title>The Global Catalogue of Microorganisms (GCM) 10K type strain sequencing project: providing services to taxonomists for standard genome sequencing and annotation.</title>
        <authorList>
            <consortium name="The Broad Institute Genomics Platform"/>
            <consortium name="The Broad Institute Genome Sequencing Center for Infectious Disease"/>
            <person name="Wu L."/>
            <person name="Ma J."/>
        </authorList>
    </citation>
    <scope>NUCLEOTIDE SEQUENCE [LARGE SCALE GENOMIC DNA]</scope>
    <source>
        <strain evidence="13">CGMCC 1.10131</strain>
    </source>
</reference>
<dbReference type="EMBL" id="BMDY01000032">
    <property type="protein sequence ID" value="GGB19959.1"/>
    <property type="molecule type" value="Genomic_DNA"/>
</dbReference>
<dbReference type="Proteomes" id="UP000651977">
    <property type="component" value="Unassembled WGS sequence"/>
</dbReference>
<name>A0ABQ1I8T8_9ALTE</name>
<dbReference type="GO" id="GO:0005524">
    <property type="term" value="F:ATP binding"/>
    <property type="evidence" value="ECO:0007669"/>
    <property type="project" value="UniProtKB-KW"/>
</dbReference>
<sequence length="279" mass="30573">MLISSNSSSKGSSAKATRPQDAKLTLQNVAVRHQHSTVLEIDQLSLSAQQITVILGHNGSGKSTLMKLLARQQAPSSGTISLNEQALSRFSQRQLAQQLAYLPQRLPDVAGLSVTELVRLGRFPWRGTLGRWRKQDQLAVEQAMSDTNVSHYAQHLADQLSGGERQRAWIAMLLAQQAPLLLLDEPTSALDLAHQYELMTLLGRLNQQQQRGIIVILHDVNLACRFADRIIALKQGKICFDGSAEALLQSDTLKQVYGLNFDLITQPSQSLPVAAVAGL</sequence>
<keyword evidence="7" id="KW-0408">Iron</keyword>
<evidence type="ECO:0000256" key="2">
    <source>
        <dbReference type="ARBA" id="ARBA00022448"/>
    </source>
</evidence>
<feature type="domain" description="ABC transporter" evidence="11">
    <location>
        <begin position="24"/>
        <end position="260"/>
    </location>
</feature>